<feature type="transmembrane region" description="Helical" evidence="7">
    <location>
        <begin position="57"/>
        <end position="76"/>
    </location>
</feature>
<evidence type="ECO:0000313" key="10">
    <source>
        <dbReference type="Proteomes" id="UP000216533"/>
    </source>
</evidence>
<feature type="transmembrane region" description="Helical" evidence="7">
    <location>
        <begin position="125"/>
        <end position="146"/>
    </location>
</feature>
<comment type="caution">
    <text evidence="9">The sequence shown here is derived from an EMBL/GenBank/DDBJ whole genome shotgun (WGS) entry which is preliminary data.</text>
</comment>
<evidence type="ECO:0000256" key="6">
    <source>
        <dbReference type="ARBA" id="ARBA00023136"/>
    </source>
</evidence>
<feature type="transmembrane region" description="Helical" evidence="7">
    <location>
        <begin position="221"/>
        <end position="238"/>
    </location>
</feature>
<comment type="subcellular location">
    <subcellularLocation>
        <location evidence="7">Cell membrane</location>
        <topology evidence="7">Multi-pass membrane protein</topology>
    </subcellularLocation>
</comment>
<proteinExistence type="inferred from homology"/>
<comment type="function">
    <text evidence="7">Catalyzes the transfer of the diacylglyceryl group from phosphatidylglycerol to the sulfhydryl group of the N-terminal cysteine of a prolipoprotein, the first step in the formation of mature lipoproteins.</text>
</comment>
<dbReference type="UniPathway" id="UPA00664"/>
<accession>A0A255E0L4</accession>
<feature type="transmembrane region" description="Helical" evidence="7">
    <location>
        <begin position="96"/>
        <end position="113"/>
    </location>
</feature>
<name>A0A255E0L4_9ACTN</name>
<feature type="compositionally biased region" description="Acidic residues" evidence="8">
    <location>
        <begin position="290"/>
        <end position="336"/>
    </location>
</feature>
<feature type="transmembrane region" description="Helical" evidence="7">
    <location>
        <begin position="250"/>
        <end position="276"/>
    </location>
</feature>
<dbReference type="GO" id="GO:0008961">
    <property type="term" value="F:phosphatidylglycerol-prolipoprotein diacylglyceryl transferase activity"/>
    <property type="evidence" value="ECO:0007669"/>
    <property type="project" value="UniProtKB-UniRule"/>
</dbReference>
<keyword evidence="9" id="KW-0449">Lipoprotein</keyword>
<keyword evidence="3 7" id="KW-0808">Transferase</keyword>
<evidence type="ECO:0000256" key="1">
    <source>
        <dbReference type="ARBA" id="ARBA00007150"/>
    </source>
</evidence>
<protein>
    <recommendedName>
        <fullName evidence="7">Phosphatidylglycerol--prolipoprotein diacylglyceryl transferase</fullName>
        <ecNumber evidence="7">2.5.1.145</ecNumber>
    </recommendedName>
</protein>
<comment type="catalytic activity">
    <reaction evidence="7">
        <text>L-cysteinyl-[prolipoprotein] + a 1,2-diacyl-sn-glycero-3-phospho-(1'-sn-glycerol) = an S-1,2-diacyl-sn-glyceryl-L-cysteinyl-[prolipoprotein] + sn-glycerol 1-phosphate + H(+)</text>
        <dbReference type="Rhea" id="RHEA:56712"/>
        <dbReference type="Rhea" id="RHEA-COMP:14679"/>
        <dbReference type="Rhea" id="RHEA-COMP:14680"/>
        <dbReference type="ChEBI" id="CHEBI:15378"/>
        <dbReference type="ChEBI" id="CHEBI:29950"/>
        <dbReference type="ChEBI" id="CHEBI:57685"/>
        <dbReference type="ChEBI" id="CHEBI:64716"/>
        <dbReference type="ChEBI" id="CHEBI:140658"/>
        <dbReference type="EC" id="2.5.1.145"/>
    </reaction>
</comment>
<dbReference type="AlphaFoldDB" id="A0A255E0L4"/>
<evidence type="ECO:0000256" key="4">
    <source>
        <dbReference type="ARBA" id="ARBA00022692"/>
    </source>
</evidence>
<organism evidence="9 10">
    <name type="scientific">Parenemella sanctibonifatiensis</name>
    <dbReference type="NCBI Taxonomy" id="2016505"/>
    <lineage>
        <taxon>Bacteria</taxon>
        <taxon>Bacillati</taxon>
        <taxon>Actinomycetota</taxon>
        <taxon>Actinomycetes</taxon>
        <taxon>Propionibacteriales</taxon>
        <taxon>Propionibacteriaceae</taxon>
        <taxon>Parenemella</taxon>
    </lineage>
</organism>
<dbReference type="PANTHER" id="PTHR30589">
    <property type="entry name" value="PROLIPOPROTEIN DIACYLGLYCERYL TRANSFERASE"/>
    <property type="match status" value="1"/>
</dbReference>
<feature type="transmembrane region" description="Helical" evidence="7">
    <location>
        <begin position="196"/>
        <end position="214"/>
    </location>
</feature>
<feature type="transmembrane region" description="Helical" evidence="7">
    <location>
        <begin position="19"/>
        <end position="36"/>
    </location>
</feature>
<evidence type="ECO:0000256" key="3">
    <source>
        <dbReference type="ARBA" id="ARBA00022679"/>
    </source>
</evidence>
<feature type="region of interest" description="Disordered" evidence="8">
    <location>
        <begin position="284"/>
        <end position="336"/>
    </location>
</feature>
<sequence>MIQLHDIDPILFRLGPLQVHWYGLMYGIGFLVAWLIGSRRVRAGRLPGVDEDGFASFMIAMIAGVLLGGRIGYVLFYSFDTFAADPLSIIKIWEGGMSFHGGLIGVLIAAWVWKRKRTEFTYWDLVDFVAPLVPAGLGLGRLGNFINGELWGKYTGGDWGVIFPSDPELSGYTMAQLRQMYAAGQLDAFARHPSQLYQAFLEGLVLFTVLYVVSRRPRRRFLISGLFALGYGLARFAVEFVRVPDAQLGYLGMGWLTMGQLLSLPLILLGIGLIILSRTSPVLEPKPVEPEGEGEDKTEDEDEDPDEDDSKDDAEDEDSEDAAVDSEADEPDSTRG</sequence>
<keyword evidence="4 7" id="KW-0812">Transmembrane</keyword>
<evidence type="ECO:0000256" key="5">
    <source>
        <dbReference type="ARBA" id="ARBA00022989"/>
    </source>
</evidence>
<dbReference type="EC" id="2.5.1.145" evidence="7"/>
<comment type="similarity">
    <text evidence="1 7">Belongs to the Lgt family.</text>
</comment>
<dbReference type="HAMAP" id="MF_01147">
    <property type="entry name" value="Lgt"/>
    <property type="match status" value="1"/>
</dbReference>
<gene>
    <name evidence="7" type="primary">lgt</name>
    <name evidence="9" type="ORF">CGZ92_11640</name>
</gene>
<dbReference type="InterPro" id="IPR001640">
    <property type="entry name" value="Lgt"/>
</dbReference>
<evidence type="ECO:0000256" key="7">
    <source>
        <dbReference type="HAMAP-Rule" id="MF_01147"/>
    </source>
</evidence>
<dbReference type="NCBIfam" id="TIGR00544">
    <property type="entry name" value="lgt"/>
    <property type="match status" value="1"/>
</dbReference>
<keyword evidence="5 7" id="KW-1133">Transmembrane helix</keyword>
<evidence type="ECO:0000256" key="2">
    <source>
        <dbReference type="ARBA" id="ARBA00022475"/>
    </source>
</evidence>
<dbReference type="PANTHER" id="PTHR30589:SF0">
    <property type="entry name" value="PHOSPHATIDYLGLYCEROL--PROLIPOPROTEIN DIACYLGLYCERYL TRANSFERASE"/>
    <property type="match status" value="1"/>
</dbReference>
<reference evidence="9 10" key="1">
    <citation type="submission" date="2017-07" db="EMBL/GenBank/DDBJ databases">
        <title>Draft whole genome sequences of clinical Proprionibacteriaceae strains.</title>
        <authorList>
            <person name="Bernier A.-M."/>
            <person name="Bernard K."/>
            <person name="Domingo M.-C."/>
        </authorList>
    </citation>
    <scope>NUCLEOTIDE SEQUENCE [LARGE SCALE GENOMIC DNA]</scope>
    <source>
        <strain evidence="9 10">NML 160184</strain>
    </source>
</reference>
<dbReference type="EMBL" id="NMVI01000026">
    <property type="protein sequence ID" value="OYN85108.1"/>
    <property type="molecule type" value="Genomic_DNA"/>
</dbReference>
<dbReference type="Pfam" id="PF01790">
    <property type="entry name" value="LGT"/>
    <property type="match status" value="1"/>
</dbReference>
<dbReference type="GO" id="GO:0042158">
    <property type="term" value="P:lipoprotein biosynthetic process"/>
    <property type="evidence" value="ECO:0007669"/>
    <property type="project" value="UniProtKB-UniRule"/>
</dbReference>
<evidence type="ECO:0000313" key="9">
    <source>
        <dbReference type="EMBL" id="OYN85108.1"/>
    </source>
</evidence>
<dbReference type="Proteomes" id="UP000216533">
    <property type="component" value="Unassembled WGS sequence"/>
</dbReference>
<dbReference type="PROSITE" id="PS01311">
    <property type="entry name" value="LGT"/>
    <property type="match status" value="1"/>
</dbReference>
<evidence type="ECO:0000256" key="8">
    <source>
        <dbReference type="SAM" id="MobiDB-lite"/>
    </source>
</evidence>
<keyword evidence="6 7" id="KW-0472">Membrane</keyword>
<keyword evidence="2 7" id="KW-1003">Cell membrane</keyword>
<feature type="binding site" evidence="7">
    <location>
        <position position="141"/>
    </location>
    <ligand>
        <name>a 1,2-diacyl-sn-glycero-3-phospho-(1'-sn-glycerol)</name>
        <dbReference type="ChEBI" id="CHEBI:64716"/>
    </ligand>
</feature>
<dbReference type="RefSeq" id="WP_094451556.1">
    <property type="nucleotide sequence ID" value="NZ_NMVI01000026.1"/>
</dbReference>
<dbReference type="GO" id="GO:0005886">
    <property type="term" value="C:plasma membrane"/>
    <property type="evidence" value="ECO:0007669"/>
    <property type="project" value="UniProtKB-SubCell"/>
</dbReference>
<comment type="pathway">
    <text evidence="7">Protein modification; lipoprotein biosynthesis (diacylglyceryl transfer).</text>
</comment>